<dbReference type="NCBIfam" id="TIGR00384">
    <property type="entry name" value="dhsB"/>
    <property type="match status" value="1"/>
</dbReference>
<evidence type="ECO:0000259" key="16">
    <source>
        <dbReference type="PROSITE" id="PS51379"/>
    </source>
</evidence>
<evidence type="ECO:0000313" key="18">
    <source>
        <dbReference type="Proteomes" id="UP000033567"/>
    </source>
</evidence>
<dbReference type="EC" id="1.3.5.1" evidence="5"/>
<feature type="compositionally biased region" description="Polar residues" evidence="15">
    <location>
        <begin position="1"/>
        <end position="14"/>
    </location>
</feature>
<dbReference type="InterPro" id="IPR050573">
    <property type="entry name" value="SDH/FRD_Iron-Sulfur"/>
</dbReference>
<keyword evidence="10" id="KW-0560">Oxidoreductase</keyword>
<feature type="domain" description="4Fe-4S ferredoxin-type" evidence="16">
    <location>
        <begin position="288"/>
        <end position="312"/>
    </location>
</feature>
<keyword evidence="9" id="KW-0479">Metal-binding</keyword>
<evidence type="ECO:0000256" key="8">
    <source>
        <dbReference type="ARBA" id="ARBA00022714"/>
    </source>
</evidence>
<keyword evidence="11" id="KW-0408">Iron</keyword>
<dbReference type="InterPro" id="IPR017896">
    <property type="entry name" value="4Fe4S_Fe-S-bd"/>
</dbReference>
<dbReference type="Gene3D" id="3.10.20.30">
    <property type="match status" value="1"/>
</dbReference>
<feature type="region of interest" description="Disordered" evidence="15">
    <location>
        <begin position="166"/>
        <end position="222"/>
    </location>
</feature>
<sequence>MTSQSTESDGSKASASDRDPRPVTFRIARFTPRPQSERPARTNPFAKSYPFATAGNRRARGRRWTQEYTIRIAPQRTVLDALLQIKREVDPTLNFRYSCGHGMCGSDAVLINGRPDLLCTATIADCLSVSKTIPNVYASPGVATGNLQAQQPPAFRRTGTTTTATAVSMSASHSGSVSDSDSDSTVPDFLATDPRKTATATKTTGLIGAPHPTEKPDPAESSAVEIRPLPGFTPLRDLIVDTNAMFEQIRRFKPYLLHDDSSADSGQADRTKAAKTEPASEYKQTPEELARYELLSTCIACGLCQSACPIYAGGEAFAGPAAMIAAARFINDSRDSHRQERLEAIDQVDGIQACQSIRACTRPCPRGIDVGEEMWKLVEAVKE</sequence>
<evidence type="ECO:0000256" key="13">
    <source>
        <dbReference type="ARBA" id="ARBA00023291"/>
    </source>
</evidence>
<evidence type="ECO:0000256" key="4">
    <source>
        <dbReference type="ARBA" id="ARBA00009433"/>
    </source>
</evidence>
<evidence type="ECO:0000256" key="2">
    <source>
        <dbReference type="ARBA" id="ARBA00001966"/>
    </source>
</evidence>
<evidence type="ECO:0000256" key="5">
    <source>
        <dbReference type="ARBA" id="ARBA00012792"/>
    </source>
</evidence>
<dbReference type="GO" id="GO:0051537">
    <property type="term" value="F:2 iron, 2 sulfur cluster binding"/>
    <property type="evidence" value="ECO:0007669"/>
    <property type="project" value="UniProtKB-KW"/>
</dbReference>
<evidence type="ECO:0000313" key="17">
    <source>
        <dbReference type="EMBL" id="KJY50292.1"/>
    </source>
</evidence>
<feature type="compositionally biased region" description="Low complexity" evidence="15">
    <location>
        <begin position="166"/>
        <end position="186"/>
    </location>
</feature>
<dbReference type="SUPFAM" id="SSF46548">
    <property type="entry name" value="alpha-helical ferredoxin"/>
    <property type="match status" value="1"/>
</dbReference>
<feature type="region of interest" description="Disordered" evidence="15">
    <location>
        <begin position="258"/>
        <end position="284"/>
    </location>
</feature>
<feature type="region of interest" description="Disordered" evidence="15">
    <location>
        <begin position="1"/>
        <end position="48"/>
    </location>
</feature>
<keyword evidence="6" id="KW-0004">4Fe-4S</keyword>
<dbReference type="InterPro" id="IPR009051">
    <property type="entry name" value="Helical_ferredxn"/>
</dbReference>
<dbReference type="PANTHER" id="PTHR11921">
    <property type="entry name" value="SUCCINATE DEHYDROGENASE IRON-SULFUR PROTEIN"/>
    <property type="match status" value="1"/>
</dbReference>
<evidence type="ECO:0000256" key="3">
    <source>
        <dbReference type="ARBA" id="ARBA00005163"/>
    </source>
</evidence>
<keyword evidence="13" id="KW-0003">3Fe-4S</keyword>
<evidence type="ECO:0000256" key="9">
    <source>
        <dbReference type="ARBA" id="ARBA00022723"/>
    </source>
</evidence>
<dbReference type="PATRIC" id="fig|1684.5.peg.1037"/>
<dbReference type="SUPFAM" id="SSF54292">
    <property type="entry name" value="2Fe-2S ferredoxin-like"/>
    <property type="match status" value="1"/>
</dbReference>
<dbReference type="GO" id="GO:0051538">
    <property type="term" value="F:3 iron, 4 sulfur cluster binding"/>
    <property type="evidence" value="ECO:0007669"/>
    <property type="project" value="UniProtKB-KW"/>
</dbReference>
<comment type="cofactor">
    <cofactor evidence="1">
        <name>[3Fe-4S] cluster</name>
        <dbReference type="ChEBI" id="CHEBI:21137"/>
    </cofactor>
</comment>
<dbReference type="Pfam" id="PF13183">
    <property type="entry name" value="Fer4_8"/>
    <property type="match status" value="1"/>
</dbReference>
<comment type="cofactor">
    <cofactor evidence="14">
        <name>[2Fe-2S] cluster</name>
        <dbReference type="ChEBI" id="CHEBI:190135"/>
    </cofactor>
</comment>
<comment type="pathway">
    <text evidence="3">Carbohydrate metabolism; tricarboxylic acid cycle.</text>
</comment>
<dbReference type="Gene3D" id="1.10.1060.10">
    <property type="entry name" value="Alpha-helical ferredoxin"/>
    <property type="match status" value="1"/>
</dbReference>
<keyword evidence="7" id="KW-0816">Tricarboxylic acid cycle</keyword>
<dbReference type="CDD" id="cd00207">
    <property type="entry name" value="fer2"/>
    <property type="match status" value="1"/>
</dbReference>
<dbReference type="Proteomes" id="UP000033567">
    <property type="component" value="Unassembled WGS sequence"/>
</dbReference>
<dbReference type="GO" id="GO:0009055">
    <property type="term" value="F:electron transfer activity"/>
    <property type="evidence" value="ECO:0007669"/>
    <property type="project" value="InterPro"/>
</dbReference>
<dbReference type="InterPro" id="IPR004489">
    <property type="entry name" value="Succ_DH/fum_Rdtase_Fe-S"/>
</dbReference>
<keyword evidence="18" id="KW-1185">Reference proteome</keyword>
<dbReference type="InterPro" id="IPR012675">
    <property type="entry name" value="Beta-grasp_dom_sf"/>
</dbReference>
<evidence type="ECO:0000256" key="1">
    <source>
        <dbReference type="ARBA" id="ARBA00001927"/>
    </source>
</evidence>
<dbReference type="GO" id="GO:0046872">
    <property type="term" value="F:metal ion binding"/>
    <property type="evidence" value="ECO:0007669"/>
    <property type="project" value="UniProtKB-KW"/>
</dbReference>
<evidence type="ECO:0000256" key="10">
    <source>
        <dbReference type="ARBA" id="ARBA00023002"/>
    </source>
</evidence>
<comment type="similarity">
    <text evidence="4">Belongs to the succinate dehydrogenase/fumarate reductase iron-sulfur protein family.</text>
</comment>
<evidence type="ECO:0000256" key="15">
    <source>
        <dbReference type="SAM" id="MobiDB-lite"/>
    </source>
</evidence>
<gene>
    <name evidence="17" type="ORF">JF70_09850</name>
</gene>
<dbReference type="GO" id="GO:0051539">
    <property type="term" value="F:4 iron, 4 sulfur cluster binding"/>
    <property type="evidence" value="ECO:0007669"/>
    <property type="project" value="UniProtKB-KW"/>
</dbReference>
<accession>A0A0F4KUG1</accession>
<dbReference type="InterPro" id="IPR001041">
    <property type="entry name" value="2Fe-2S_ferredoxin-type"/>
</dbReference>
<dbReference type="PROSITE" id="PS51379">
    <property type="entry name" value="4FE4S_FER_2"/>
    <property type="match status" value="1"/>
</dbReference>
<dbReference type="InterPro" id="IPR036010">
    <property type="entry name" value="2Fe-2S_ferredoxin-like_sf"/>
</dbReference>
<evidence type="ECO:0000256" key="11">
    <source>
        <dbReference type="ARBA" id="ARBA00023004"/>
    </source>
</evidence>
<proteinExistence type="inferred from homology"/>
<evidence type="ECO:0000256" key="7">
    <source>
        <dbReference type="ARBA" id="ARBA00022532"/>
    </source>
</evidence>
<dbReference type="RefSeq" id="WP_420804937.1">
    <property type="nucleotide sequence ID" value="NZ_KQ033885.1"/>
</dbReference>
<name>A0A0F4KUG1_9BIFI</name>
<keyword evidence="8" id="KW-0001">2Fe-2S</keyword>
<dbReference type="Pfam" id="PF13085">
    <property type="entry name" value="Fer2_3"/>
    <property type="match status" value="1"/>
</dbReference>
<reference evidence="17 18" key="1">
    <citation type="submission" date="2014-12" db="EMBL/GenBank/DDBJ databases">
        <title>Comparative genomics of the lactic acid bacteria isolated from the honey bee gut.</title>
        <authorList>
            <person name="Ellegaard K.M."/>
            <person name="Tamarit D."/>
            <person name="Javelind E."/>
            <person name="Olofsson T."/>
            <person name="Andersson S.G."/>
            <person name="Vasquez A."/>
        </authorList>
    </citation>
    <scope>NUCLEOTIDE SEQUENCE [LARGE SCALE GENOMIC DNA]</scope>
    <source>
        <strain evidence="17 18">Bin7</strain>
    </source>
</reference>
<dbReference type="GO" id="GO:0022904">
    <property type="term" value="P:respiratory electron transport chain"/>
    <property type="evidence" value="ECO:0007669"/>
    <property type="project" value="TreeGrafter"/>
</dbReference>
<dbReference type="GO" id="GO:0006099">
    <property type="term" value="P:tricarboxylic acid cycle"/>
    <property type="evidence" value="ECO:0007669"/>
    <property type="project" value="UniProtKB-KW"/>
</dbReference>
<keyword evidence="12" id="KW-0411">Iron-sulfur</keyword>
<dbReference type="InterPro" id="IPR025192">
    <property type="entry name" value="Succ_DH/fum_Rdtase_N"/>
</dbReference>
<comment type="caution">
    <text evidence="17">The sequence shown here is derived from an EMBL/GenBank/DDBJ whole genome shotgun (WGS) entry which is preliminary data.</text>
</comment>
<dbReference type="PROSITE" id="PS00198">
    <property type="entry name" value="4FE4S_FER_1"/>
    <property type="match status" value="1"/>
</dbReference>
<dbReference type="PANTHER" id="PTHR11921:SF29">
    <property type="entry name" value="SUCCINATE DEHYDROGENASE [UBIQUINONE] IRON-SULFUR SUBUNIT, MITOCHONDRIAL"/>
    <property type="match status" value="1"/>
</dbReference>
<dbReference type="AlphaFoldDB" id="A0A0F4KUG1"/>
<protein>
    <recommendedName>
        <fullName evidence="5">succinate dehydrogenase</fullName>
        <ecNumber evidence="5">1.3.5.1</ecNumber>
    </recommendedName>
</protein>
<evidence type="ECO:0000256" key="6">
    <source>
        <dbReference type="ARBA" id="ARBA00022485"/>
    </source>
</evidence>
<dbReference type="GO" id="GO:0008177">
    <property type="term" value="F:succinate dehydrogenase (quinone) activity"/>
    <property type="evidence" value="ECO:0007669"/>
    <property type="project" value="UniProtKB-EC"/>
</dbReference>
<evidence type="ECO:0000256" key="14">
    <source>
        <dbReference type="ARBA" id="ARBA00034078"/>
    </source>
</evidence>
<evidence type="ECO:0000256" key="12">
    <source>
        <dbReference type="ARBA" id="ARBA00023014"/>
    </source>
</evidence>
<dbReference type="InterPro" id="IPR017900">
    <property type="entry name" value="4Fe4S_Fe_S_CS"/>
</dbReference>
<organism evidence="17 18">
    <name type="scientific">Bifidobacterium mellis</name>
    <dbReference type="NCBI Taxonomy" id="1293823"/>
    <lineage>
        <taxon>Bacteria</taxon>
        <taxon>Bacillati</taxon>
        <taxon>Actinomycetota</taxon>
        <taxon>Actinomycetes</taxon>
        <taxon>Bifidobacteriales</taxon>
        <taxon>Bifidobacteriaceae</taxon>
        <taxon>Bifidobacterium</taxon>
    </lineage>
</organism>
<dbReference type="EMBL" id="JWMF01000007">
    <property type="protein sequence ID" value="KJY50292.1"/>
    <property type="molecule type" value="Genomic_DNA"/>
</dbReference>
<comment type="cofactor">
    <cofactor evidence="2">
        <name>[4Fe-4S] cluster</name>
        <dbReference type="ChEBI" id="CHEBI:49883"/>
    </cofactor>
</comment>